<dbReference type="PROSITE" id="PS00018">
    <property type="entry name" value="EF_HAND_1"/>
    <property type="match status" value="2"/>
</dbReference>
<dbReference type="EMBL" id="CAJVCH010550329">
    <property type="protein sequence ID" value="CAG7829154.1"/>
    <property type="molecule type" value="Genomic_DNA"/>
</dbReference>
<keyword evidence="2" id="KW-0963">Cytoplasm</keyword>
<feature type="domain" description="EF-hand" evidence="6">
    <location>
        <begin position="108"/>
        <end position="143"/>
    </location>
</feature>
<evidence type="ECO:0000256" key="1">
    <source>
        <dbReference type="ARBA" id="ARBA00004496"/>
    </source>
</evidence>
<name>A0A8J2PQ84_9HEXA</name>
<evidence type="ECO:0000256" key="3">
    <source>
        <dbReference type="ARBA" id="ARBA00022723"/>
    </source>
</evidence>
<organism evidence="7 8">
    <name type="scientific">Allacma fusca</name>
    <dbReference type="NCBI Taxonomy" id="39272"/>
    <lineage>
        <taxon>Eukaryota</taxon>
        <taxon>Metazoa</taxon>
        <taxon>Ecdysozoa</taxon>
        <taxon>Arthropoda</taxon>
        <taxon>Hexapoda</taxon>
        <taxon>Collembola</taxon>
        <taxon>Symphypleona</taxon>
        <taxon>Sminthuridae</taxon>
        <taxon>Allacma</taxon>
    </lineage>
</organism>
<comment type="subcellular location">
    <subcellularLocation>
        <location evidence="1">Cytoplasm</location>
    </subcellularLocation>
</comment>
<dbReference type="SMART" id="SM00054">
    <property type="entry name" value="EFh"/>
    <property type="match status" value="4"/>
</dbReference>
<accession>A0A8J2PQ84</accession>
<dbReference type="Proteomes" id="UP000708208">
    <property type="component" value="Unassembled WGS sequence"/>
</dbReference>
<dbReference type="PANTHER" id="PTHR46212">
    <property type="entry name" value="PEFLIN"/>
    <property type="match status" value="1"/>
</dbReference>
<evidence type="ECO:0000313" key="8">
    <source>
        <dbReference type="Proteomes" id="UP000708208"/>
    </source>
</evidence>
<dbReference type="InterPro" id="IPR002048">
    <property type="entry name" value="EF_hand_dom"/>
</dbReference>
<proteinExistence type="predicted"/>
<evidence type="ECO:0000256" key="2">
    <source>
        <dbReference type="ARBA" id="ARBA00022490"/>
    </source>
</evidence>
<dbReference type="PROSITE" id="PS50222">
    <property type="entry name" value="EF_HAND_2"/>
    <property type="match status" value="3"/>
</dbReference>
<dbReference type="AlphaFoldDB" id="A0A8J2PQ84"/>
<evidence type="ECO:0000313" key="7">
    <source>
        <dbReference type="EMBL" id="CAG7829154.1"/>
    </source>
</evidence>
<comment type="caution">
    <text evidence="7">The sequence shown here is derived from an EMBL/GenBank/DDBJ whole genome shotgun (WGS) entry which is preliminary data.</text>
</comment>
<dbReference type="InterPro" id="IPR018247">
    <property type="entry name" value="EF_Hand_1_Ca_BS"/>
</dbReference>
<dbReference type="GO" id="GO:0005737">
    <property type="term" value="C:cytoplasm"/>
    <property type="evidence" value="ECO:0007669"/>
    <property type="project" value="UniProtKB-SubCell"/>
</dbReference>
<evidence type="ECO:0000259" key="6">
    <source>
        <dbReference type="PROSITE" id="PS50222"/>
    </source>
</evidence>
<sequence length="212" mass="24183">MVRFFFHKMEINFTDHGFAPQEYSEYSQEHEEPPSAHLQELNPTDLAMIFAAADKDNDGEIGARELQATLSSATLMSFNLSLCELLINMFDRHGKGSVQVDDFIALWKYINDWSNSFRSFDVDGSGNINQKEFTTALGSFGYNLNPTLTNLLMFKFDRHGEGTLRFDDFVQCCIILHSVSGAFRNMDRDRDGFITISYEQFISIVVSIAINR</sequence>
<reference evidence="7" key="1">
    <citation type="submission" date="2021-06" db="EMBL/GenBank/DDBJ databases">
        <authorList>
            <person name="Hodson N. C."/>
            <person name="Mongue J. A."/>
            <person name="Jaron S. K."/>
        </authorList>
    </citation>
    <scope>NUCLEOTIDE SEQUENCE</scope>
</reference>
<gene>
    <name evidence="7" type="ORF">AFUS01_LOCUS39030</name>
</gene>
<dbReference type="Pfam" id="PF13499">
    <property type="entry name" value="EF-hand_7"/>
    <property type="match status" value="2"/>
</dbReference>
<dbReference type="InterPro" id="IPR051426">
    <property type="entry name" value="Peflin/Sorcin_CaBP"/>
</dbReference>
<dbReference type="GO" id="GO:0048306">
    <property type="term" value="F:calcium-dependent protein binding"/>
    <property type="evidence" value="ECO:0007669"/>
    <property type="project" value="UniProtKB-ARBA"/>
</dbReference>
<dbReference type="PANTHER" id="PTHR46212:SF9">
    <property type="entry name" value="PROGRAMMED CELL DEATH PROTEIN 6"/>
    <property type="match status" value="1"/>
</dbReference>
<dbReference type="GO" id="GO:0005509">
    <property type="term" value="F:calcium ion binding"/>
    <property type="evidence" value="ECO:0007669"/>
    <property type="project" value="InterPro"/>
</dbReference>
<keyword evidence="8" id="KW-1185">Reference proteome</keyword>
<keyword evidence="5" id="KW-0106">Calcium</keyword>
<dbReference type="Pfam" id="PF13202">
    <property type="entry name" value="EF-hand_5"/>
    <property type="match status" value="1"/>
</dbReference>
<keyword evidence="4" id="KW-0677">Repeat</keyword>
<dbReference type="OrthoDB" id="186625at2759"/>
<keyword evidence="3" id="KW-0479">Metal-binding</keyword>
<feature type="domain" description="EF-hand" evidence="6">
    <location>
        <begin position="182"/>
        <end position="211"/>
    </location>
</feature>
<evidence type="ECO:0000256" key="5">
    <source>
        <dbReference type="ARBA" id="ARBA00022837"/>
    </source>
</evidence>
<evidence type="ECO:0000256" key="4">
    <source>
        <dbReference type="ARBA" id="ARBA00022737"/>
    </source>
</evidence>
<feature type="domain" description="EF-hand" evidence="6">
    <location>
        <begin position="41"/>
        <end position="76"/>
    </location>
</feature>
<protein>
    <recommendedName>
        <fullName evidence="6">EF-hand domain-containing protein</fullName>
    </recommendedName>
</protein>